<gene>
    <name evidence="11" type="ORF">VDA_002912</name>
</gene>
<evidence type="ECO:0000256" key="3">
    <source>
        <dbReference type="ARBA" id="ARBA00012663"/>
    </source>
</evidence>
<dbReference type="GO" id="GO:0016020">
    <property type="term" value="C:membrane"/>
    <property type="evidence" value="ECO:0007669"/>
    <property type="project" value="TreeGrafter"/>
</dbReference>
<evidence type="ECO:0000256" key="4">
    <source>
        <dbReference type="ARBA" id="ARBA00022801"/>
    </source>
</evidence>
<dbReference type="InterPro" id="IPR015883">
    <property type="entry name" value="Glyco_hydro_20_cat"/>
</dbReference>
<feature type="active site" description="Proton donor" evidence="8">
    <location>
        <position position="459"/>
    </location>
</feature>
<dbReference type="AlphaFoldDB" id="D0Z049"/>
<dbReference type="CDD" id="cd06563">
    <property type="entry name" value="GH20_chitobiase-like"/>
    <property type="match status" value="1"/>
</dbReference>
<dbReference type="InterPro" id="IPR017853">
    <property type="entry name" value="GH"/>
</dbReference>
<dbReference type="Gene3D" id="3.30.379.10">
    <property type="entry name" value="Chitobiase/beta-hexosaminidase domain 2-like"/>
    <property type="match status" value="1"/>
</dbReference>
<dbReference type="Gene3D" id="3.20.20.80">
    <property type="entry name" value="Glycosidases"/>
    <property type="match status" value="1"/>
</dbReference>
<dbReference type="EC" id="3.2.1.52" evidence="3"/>
<dbReference type="InterPro" id="IPR029018">
    <property type="entry name" value="Hex-like_dom2"/>
</dbReference>
<evidence type="ECO:0000256" key="7">
    <source>
        <dbReference type="ARBA" id="ARBA00033000"/>
    </source>
</evidence>
<dbReference type="GO" id="GO:0030203">
    <property type="term" value="P:glycosaminoglycan metabolic process"/>
    <property type="evidence" value="ECO:0007669"/>
    <property type="project" value="TreeGrafter"/>
</dbReference>
<protein>
    <recommendedName>
        <fullName evidence="3">beta-N-acetylhexosaminidase</fullName>
        <ecNumber evidence="3">3.2.1.52</ecNumber>
    </recommendedName>
    <alternativeName>
        <fullName evidence="6">Beta-N-acetylhexosaminidase</fullName>
    </alternativeName>
    <alternativeName>
        <fullName evidence="7">N-acetyl-beta-glucosaminidase</fullName>
    </alternativeName>
</protein>
<dbReference type="PRINTS" id="PR00738">
    <property type="entry name" value="GLHYDRLASE20"/>
</dbReference>
<name>D0Z049_PHODD</name>
<comment type="similarity">
    <text evidence="2">Belongs to the glycosyl hydrolase 20 family.</text>
</comment>
<dbReference type="GO" id="GO:0004563">
    <property type="term" value="F:beta-N-acetylhexosaminidase activity"/>
    <property type="evidence" value="ECO:0007669"/>
    <property type="project" value="UniProtKB-EC"/>
</dbReference>
<feature type="domain" description="Glycoside hydrolase family 20 catalytic" evidence="9">
    <location>
        <begin position="284"/>
        <end position="631"/>
    </location>
</feature>
<organism evidence="11 12">
    <name type="scientific">Photobacterium damselae subsp. damselae CIP 102761</name>
    <dbReference type="NCBI Taxonomy" id="675817"/>
    <lineage>
        <taxon>Bacteria</taxon>
        <taxon>Pseudomonadati</taxon>
        <taxon>Pseudomonadota</taxon>
        <taxon>Gammaproteobacteria</taxon>
        <taxon>Vibrionales</taxon>
        <taxon>Vibrionaceae</taxon>
        <taxon>Photobacterium</taxon>
    </lineage>
</organism>
<feature type="domain" description="Beta-hexosaminidase bacterial type N-terminal" evidence="10">
    <location>
        <begin position="157"/>
        <end position="281"/>
    </location>
</feature>
<evidence type="ECO:0000256" key="5">
    <source>
        <dbReference type="ARBA" id="ARBA00023295"/>
    </source>
</evidence>
<dbReference type="PANTHER" id="PTHR22600">
    <property type="entry name" value="BETA-HEXOSAMINIDASE"/>
    <property type="match status" value="1"/>
</dbReference>
<evidence type="ECO:0000313" key="11">
    <source>
        <dbReference type="EMBL" id="EEZ41880.1"/>
    </source>
</evidence>
<dbReference type="Pfam" id="PF00728">
    <property type="entry name" value="Glyco_hydro_20"/>
    <property type="match status" value="1"/>
</dbReference>
<dbReference type="InterPro" id="IPR025705">
    <property type="entry name" value="Beta_hexosaminidase_sua/sub"/>
</dbReference>
<dbReference type="GO" id="GO:0005975">
    <property type="term" value="P:carbohydrate metabolic process"/>
    <property type="evidence" value="ECO:0007669"/>
    <property type="project" value="InterPro"/>
</dbReference>
<evidence type="ECO:0000313" key="12">
    <source>
        <dbReference type="Proteomes" id="UP000003579"/>
    </source>
</evidence>
<evidence type="ECO:0000259" key="9">
    <source>
        <dbReference type="Pfam" id="PF00728"/>
    </source>
</evidence>
<accession>D0Z049</accession>
<comment type="catalytic activity">
    <reaction evidence="1">
        <text>Hydrolysis of terminal non-reducing N-acetyl-D-hexosamine residues in N-acetyl-beta-D-hexosaminides.</text>
        <dbReference type="EC" id="3.2.1.52"/>
    </reaction>
</comment>
<evidence type="ECO:0000256" key="2">
    <source>
        <dbReference type="ARBA" id="ARBA00006285"/>
    </source>
</evidence>
<evidence type="ECO:0000256" key="8">
    <source>
        <dbReference type="PIRSR" id="PIRSR625705-1"/>
    </source>
</evidence>
<dbReference type="eggNOG" id="COG3525">
    <property type="taxonomic scope" value="Bacteria"/>
</dbReference>
<dbReference type="SUPFAM" id="SSF51445">
    <property type="entry name" value="(Trans)glycosidases"/>
    <property type="match status" value="1"/>
</dbReference>
<evidence type="ECO:0000256" key="6">
    <source>
        <dbReference type="ARBA" id="ARBA00030512"/>
    </source>
</evidence>
<sequence length="662" mass="75372">MLWLKEITTSTLWRICKMSYRLDFTVLEIQESQSRFALTLHNLTDEALQGWSLHFFISRMIKPETLANASIEQLGSYVILTPNTETPIPANGHFYCEFVMGTAPFTLHDDGIPEAFISCISDGDTIVPRPVEVTTIDLGQAAVERYTTPLPEQAGTISIVPKPHHLIELGGVFIIDQFTSISTKLPAPAEGAIRWLQHEYQRHTQQELITLANGNIHYQLHDELAPSQYRLLVESDHIWLQASDKAGFVHATASLLQLLPTEPSHNADAAYTIPMVEIEDHPIYHYRGMMLDCGRHFHPLSRIKTLLDHLARYKFNTFHWHLTDDEGWRIEIDAFPELTRIGAWRGPNECIAPQFTTIDKRYGGFYSKEEVREIIAYAADRAIMVIPEIDIPGHCRAAIRSLPHLLIDPQDRSQYRSIQGYPDNVLSPAIEGTYTFIKTVLEEICELFPAPFVHIGADEVPNGVWTQSPGCQELMAKHGYQDPKELQGHLLRFAQEVLSHQDKQMMGWEEATHGEKVSKETVIFSWLSEEAGLACIKQGYPVVMQPAQYTYLDLAQGFSADEAGVDWAGKVILDKVYSYQPLAEIAEDDPTRKQILGIQTALWCELINNQSRFDYMIYPRLLAVAEVAWTAQKNRHWEDFKARLKGQLNYLDKAGINYRRCE</sequence>
<keyword evidence="12" id="KW-1185">Reference proteome</keyword>
<dbReference type="Proteomes" id="UP000003579">
    <property type="component" value="Unassembled WGS sequence"/>
</dbReference>
<dbReference type="SUPFAM" id="SSF55545">
    <property type="entry name" value="beta-N-acetylhexosaminidase-like domain"/>
    <property type="match status" value="1"/>
</dbReference>
<dbReference type="EMBL" id="ADBS01000001">
    <property type="protein sequence ID" value="EEZ41880.1"/>
    <property type="molecule type" value="Genomic_DNA"/>
</dbReference>
<dbReference type="PANTHER" id="PTHR22600:SF57">
    <property type="entry name" value="BETA-N-ACETYLHEXOSAMINIDASE"/>
    <property type="match status" value="1"/>
</dbReference>
<dbReference type="Pfam" id="PF02838">
    <property type="entry name" value="Glyco_hydro_20b"/>
    <property type="match status" value="1"/>
</dbReference>
<evidence type="ECO:0000259" key="10">
    <source>
        <dbReference type="Pfam" id="PF02838"/>
    </source>
</evidence>
<keyword evidence="4 11" id="KW-0378">Hydrolase</keyword>
<proteinExistence type="inferred from homology"/>
<dbReference type="InterPro" id="IPR015882">
    <property type="entry name" value="HEX_bac_N"/>
</dbReference>
<evidence type="ECO:0000256" key="1">
    <source>
        <dbReference type="ARBA" id="ARBA00001231"/>
    </source>
</evidence>
<reference evidence="11 12" key="1">
    <citation type="submission" date="2009-11" db="EMBL/GenBank/DDBJ databases">
        <authorList>
            <consortium name="Los Alamos National Laboratory (LANL)"/>
            <consortium name="National Microbial Pathogen Data Resource (NMPDR)"/>
            <person name="Munk A.C."/>
            <person name="Tapia R."/>
            <person name="Green L."/>
            <person name="Rogers Y."/>
            <person name="Detter J.C."/>
            <person name="Bruce D."/>
            <person name="Brettin T.S."/>
            <person name="Colwell R."/>
            <person name="Huq A."/>
            <person name="Grim C.J."/>
            <person name="Hasan N.A."/>
            <person name="Vonstein V."/>
            <person name="Bartels D."/>
        </authorList>
    </citation>
    <scope>NUCLEOTIDE SEQUENCE [LARGE SCALE GENOMIC DNA]</scope>
    <source>
        <strain evidence="11 12">CIP 102761</strain>
    </source>
</reference>
<keyword evidence="5 11" id="KW-0326">Glycosidase</keyword>